<dbReference type="GO" id="GO:0005737">
    <property type="term" value="C:cytoplasm"/>
    <property type="evidence" value="ECO:0007669"/>
    <property type="project" value="TreeGrafter"/>
</dbReference>
<comment type="similarity">
    <text evidence="1">Belongs to the FAM136 family.</text>
</comment>
<comment type="caution">
    <text evidence="4">The sequence shown here is derived from an EMBL/GenBank/DDBJ whole genome shotgun (WGS) entry which is preliminary data.</text>
</comment>
<evidence type="ECO:0000313" key="5">
    <source>
        <dbReference type="Proteomes" id="UP001474421"/>
    </source>
</evidence>
<gene>
    <name evidence="4" type="ORF">NXF25_014673</name>
</gene>
<dbReference type="Pfam" id="PF05811">
    <property type="entry name" value="DUF842"/>
    <property type="match status" value="1"/>
</dbReference>
<dbReference type="Proteomes" id="UP001474421">
    <property type="component" value="Unassembled WGS sequence"/>
</dbReference>
<organism evidence="4 5">
    <name type="scientific">Crotalus adamanteus</name>
    <name type="common">Eastern diamondback rattlesnake</name>
    <dbReference type="NCBI Taxonomy" id="8729"/>
    <lineage>
        <taxon>Eukaryota</taxon>
        <taxon>Metazoa</taxon>
        <taxon>Chordata</taxon>
        <taxon>Craniata</taxon>
        <taxon>Vertebrata</taxon>
        <taxon>Euteleostomi</taxon>
        <taxon>Lepidosauria</taxon>
        <taxon>Squamata</taxon>
        <taxon>Bifurcata</taxon>
        <taxon>Unidentata</taxon>
        <taxon>Episquamata</taxon>
        <taxon>Toxicofera</taxon>
        <taxon>Serpentes</taxon>
        <taxon>Colubroidea</taxon>
        <taxon>Viperidae</taxon>
        <taxon>Crotalinae</taxon>
        <taxon>Crotalus</taxon>
    </lineage>
</organism>
<proteinExistence type="inferred from homology"/>
<feature type="region of interest" description="Disordered" evidence="3">
    <location>
        <begin position="1"/>
        <end position="57"/>
    </location>
</feature>
<feature type="compositionally biased region" description="Low complexity" evidence="3">
    <location>
        <begin position="1"/>
        <end position="19"/>
    </location>
</feature>
<dbReference type="PANTHER" id="PTHR21096">
    <property type="entry name" value="PROTEIN FAM136A"/>
    <property type="match status" value="1"/>
</dbReference>
<evidence type="ECO:0000256" key="1">
    <source>
        <dbReference type="ARBA" id="ARBA00009952"/>
    </source>
</evidence>
<accession>A0AAW1AZU2</accession>
<dbReference type="AlphaFoldDB" id="A0AAW1AZU2"/>
<dbReference type="EMBL" id="JAOTOJ010000010">
    <property type="protein sequence ID" value="KAK9395327.1"/>
    <property type="molecule type" value="Genomic_DNA"/>
</dbReference>
<evidence type="ECO:0000313" key="4">
    <source>
        <dbReference type="EMBL" id="KAK9395327.1"/>
    </source>
</evidence>
<reference evidence="4 5" key="1">
    <citation type="journal article" date="2024" name="Proc. Natl. Acad. Sci. U.S.A.">
        <title>The genetic regulatory architecture and epigenomic basis for age-related changes in rattlesnake venom.</title>
        <authorList>
            <person name="Hogan M.P."/>
            <person name="Holding M.L."/>
            <person name="Nystrom G.S."/>
            <person name="Colston T.J."/>
            <person name="Bartlett D.A."/>
            <person name="Mason A.J."/>
            <person name="Ellsworth S.A."/>
            <person name="Rautsaw R.M."/>
            <person name="Lawrence K.C."/>
            <person name="Strickland J.L."/>
            <person name="He B."/>
            <person name="Fraser P."/>
            <person name="Margres M.J."/>
            <person name="Gilbert D.M."/>
            <person name="Gibbs H.L."/>
            <person name="Parkinson C.L."/>
            <person name="Rokyta D.R."/>
        </authorList>
    </citation>
    <scope>NUCLEOTIDE SEQUENCE [LARGE SCALE GENOMIC DNA]</scope>
    <source>
        <strain evidence="4">DRR0105</strain>
    </source>
</reference>
<dbReference type="InterPro" id="IPR008560">
    <property type="entry name" value="DUF842_euk"/>
</dbReference>
<dbReference type="PANTHER" id="PTHR21096:SF0">
    <property type="entry name" value="PROTEIN FAM136A"/>
    <property type="match status" value="1"/>
</dbReference>
<evidence type="ECO:0000256" key="2">
    <source>
        <dbReference type="ARBA" id="ARBA00017657"/>
    </source>
</evidence>
<sequence length="213" mass="23090">MGSAGAAPGARSPEPRSAATPLGIPGLLWRGGQAGRGRAATPPPSQAGRGEAAPPARPRALYSRLLPRGLRCPSGMAEAQQLRVQEAIDGMVQGLEREHIRKMQGLMFRCSATCCEDQRASMQQVHRCIERCHAPLAQAQALVTGELERFQNRLSRCTMHCNDKAKDALDSGSKESQVKLQLENCVMKCVDDHVHLIPSMTKKMKETLTGIAQ</sequence>
<evidence type="ECO:0000256" key="3">
    <source>
        <dbReference type="SAM" id="MobiDB-lite"/>
    </source>
</evidence>
<name>A0AAW1AZU2_CROAD</name>
<keyword evidence="5" id="KW-1185">Reference proteome</keyword>
<protein>
    <recommendedName>
        <fullName evidence="2">Protein FAM136A</fullName>
    </recommendedName>
</protein>